<protein>
    <submittedName>
        <fullName evidence="2">Putative ABC transporter ATP-binding protein</fullName>
    </submittedName>
</protein>
<dbReference type="Pfam" id="PF00005">
    <property type="entry name" value="ABC_tran"/>
    <property type="match status" value="1"/>
</dbReference>
<dbReference type="PANTHER" id="PTHR42855:SF2">
    <property type="entry name" value="DRUG RESISTANCE ABC TRANSPORTER,ATP-BINDING PROTEIN"/>
    <property type="match status" value="1"/>
</dbReference>
<organism evidence="2">
    <name type="scientific">Candidatus Methanofastidiosum methylothiophilum</name>
    <dbReference type="NCBI Taxonomy" id="1705564"/>
    <lineage>
        <taxon>Archaea</taxon>
        <taxon>Methanobacteriati</taxon>
        <taxon>Methanobacteriota</taxon>
        <taxon>Stenosarchaea group</taxon>
        <taxon>Candidatus Methanofastidiosia</taxon>
        <taxon>Candidatus Methanofastidiosales</taxon>
        <taxon>Candidatus Methanofastidiosaceae</taxon>
        <taxon>Candidatus Methanofastidiosum</taxon>
    </lineage>
</organism>
<sequence>MLISFLFLNGLILLFTNIILSANFQKTVPNELRALIDSFRMIINQFSGMLSIFIGGFLLDILNSLEIVLPGFVRISTINQIPLWQKGTLREHVCDSKINEARFRKMLGSFDIIGESFDKNMEEFSSGELKKIELLRSIMDPVMLLLWDEPLNYLDIPTRLKIEESVMFFKPTIMFIEHDKYFIEKVTSKKFFLLSKLYR</sequence>
<dbReference type="InterPro" id="IPR027417">
    <property type="entry name" value="P-loop_NTPase"/>
</dbReference>
<accession>A0A150JFP3</accession>
<dbReference type="EMBL" id="LNJE01000030">
    <property type="protein sequence ID" value="KYC55878.1"/>
    <property type="molecule type" value="Genomic_DNA"/>
</dbReference>
<evidence type="ECO:0000259" key="1">
    <source>
        <dbReference type="Pfam" id="PF00005"/>
    </source>
</evidence>
<reference evidence="2" key="1">
    <citation type="journal article" date="2016" name="ISME J.">
        <title>Chasing the elusive Euryarchaeota class WSA2: genomes reveal a uniquely fastidious methyl-reducing methanogen.</title>
        <authorList>
            <person name="Nobu M.K."/>
            <person name="Narihiro T."/>
            <person name="Kuroda K."/>
            <person name="Mei R."/>
            <person name="Liu W.T."/>
        </authorList>
    </citation>
    <scope>NUCLEOTIDE SEQUENCE [LARGE SCALE GENOMIC DNA]</scope>
    <source>
        <strain evidence="2">ADurb1213_Bin02801</strain>
    </source>
</reference>
<dbReference type="InterPro" id="IPR003439">
    <property type="entry name" value="ABC_transporter-like_ATP-bd"/>
</dbReference>
<dbReference type="InterPro" id="IPR051309">
    <property type="entry name" value="ABCF_ATPase"/>
</dbReference>
<gene>
    <name evidence="2" type="ORF">APG09_01536</name>
</gene>
<proteinExistence type="predicted"/>
<feature type="domain" description="ABC transporter" evidence="1">
    <location>
        <begin position="75"/>
        <end position="152"/>
    </location>
</feature>
<accession>A0A150JEQ7</accession>
<dbReference type="SUPFAM" id="SSF52540">
    <property type="entry name" value="P-loop containing nucleoside triphosphate hydrolases"/>
    <property type="match status" value="1"/>
</dbReference>
<name>A0A150JEQ7_9EURY</name>
<keyword evidence="2" id="KW-0547">Nucleotide-binding</keyword>
<dbReference type="Gene3D" id="3.40.50.300">
    <property type="entry name" value="P-loop containing nucleotide triphosphate hydrolases"/>
    <property type="match status" value="1"/>
</dbReference>
<comment type="caution">
    <text evidence="2">The sequence shown here is derived from an EMBL/GenBank/DDBJ whole genome shotgun (WGS) entry which is preliminary data.</text>
</comment>
<dbReference type="InterPro" id="IPR036259">
    <property type="entry name" value="MFS_trans_sf"/>
</dbReference>
<dbReference type="PANTHER" id="PTHR42855">
    <property type="entry name" value="ABC TRANSPORTER ATP-BINDING SUBUNIT"/>
    <property type="match status" value="1"/>
</dbReference>
<keyword evidence="2" id="KW-0067">ATP-binding</keyword>
<dbReference type="SUPFAM" id="SSF103473">
    <property type="entry name" value="MFS general substrate transporter"/>
    <property type="match status" value="1"/>
</dbReference>
<dbReference type="GO" id="GO:0016887">
    <property type="term" value="F:ATP hydrolysis activity"/>
    <property type="evidence" value="ECO:0007669"/>
    <property type="project" value="InterPro"/>
</dbReference>
<evidence type="ECO:0000313" key="2">
    <source>
        <dbReference type="EMBL" id="KYC55878.1"/>
    </source>
</evidence>
<dbReference type="AlphaFoldDB" id="A0A150JEQ7"/>
<dbReference type="GO" id="GO:0005524">
    <property type="term" value="F:ATP binding"/>
    <property type="evidence" value="ECO:0007669"/>
    <property type="project" value="UniProtKB-KW"/>
</dbReference>